<accession>S4P263</accession>
<dbReference type="AlphaFoldDB" id="S4P263"/>
<protein>
    <submittedName>
        <fullName evidence="1">Uncharacterized protein</fullName>
    </submittedName>
</protein>
<sequence length="100" mass="11191">MTQAAFVHICTMYVTFAIKEKIYRGQSMSCRNSFAHYSQALVLCVRRHDIGRLLKIYSSMARIIPSLNSTNDANFDATIIANQNAPCLRAVNLKPLLVVA</sequence>
<dbReference type="EMBL" id="GAIX01008631">
    <property type="protein sequence ID" value="JAA83929.1"/>
    <property type="molecule type" value="Transcribed_RNA"/>
</dbReference>
<organism evidence="1">
    <name type="scientific">Pararge aegeria</name>
    <name type="common">speckled wood butterfly</name>
    <dbReference type="NCBI Taxonomy" id="116150"/>
    <lineage>
        <taxon>Eukaryota</taxon>
        <taxon>Metazoa</taxon>
        <taxon>Ecdysozoa</taxon>
        <taxon>Arthropoda</taxon>
        <taxon>Hexapoda</taxon>
        <taxon>Insecta</taxon>
        <taxon>Pterygota</taxon>
        <taxon>Neoptera</taxon>
        <taxon>Endopterygota</taxon>
        <taxon>Lepidoptera</taxon>
        <taxon>Glossata</taxon>
        <taxon>Ditrysia</taxon>
        <taxon>Papilionoidea</taxon>
        <taxon>Nymphalidae</taxon>
        <taxon>Satyrinae</taxon>
        <taxon>Satyrini</taxon>
        <taxon>Parargina</taxon>
        <taxon>Pararge</taxon>
    </lineage>
</organism>
<reference evidence="1" key="1">
    <citation type="journal article" date="2013" name="BMC Genomics">
        <title>Unscrambling butterfly oogenesis.</title>
        <authorList>
            <person name="Carter J.M."/>
            <person name="Baker S.C."/>
            <person name="Pink R."/>
            <person name="Carter D.R."/>
            <person name="Collins A."/>
            <person name="Tomlin J."/>
            <person name="Gibbs M."/>
            <person name="Breuker C.J."/>
        </authorList>
    </citation>
    <scope>NUCLEOTIDE SEQUENCE</scope>
    <source>
        <tissue evidence="1">Ovary</tissue>
    </source>
</reference>
<evidence type="ECO:0000313" key="1">
    <source>
        <dbReference type="EMBL" id="JAA83929.1"/>
    </source>
</evidence>
<proteinExistence type="predicted"/>
<name>S4P263_9NEOP</name>
<reference evidence="1" key="2">
    <citation type="submission" date="2013-05" db="EMBL/GenBank/DDBJ databases">
        <authorList>
            <person name="Carter J.-M."/>
            <person name="Baker S.C."/>
            <person name="Pink R."/>
            <person name="Carter D.R.F."/>
            <person name="Collins A."/>
            <person name="Tomlin J."/>
            <person name="Gibbs M."/>
            <person name="Breuker C.J."/>
        </authorList>
    </citation>
    <scope>NUCLEOTIDE SEQUENCE</scope>
    <source>
        <tissue evidence="1">Ovary</tissue>
    </source>
</reference>